<accession>A0A6M4GGD6</accession>
<protein>
    <recommendedName>
        <fullName evidence="4">Molybdenum ABC transporter permease</fullName>
    </recommendedName>
</protein>
<keyword evidence="1" id="KW-1133">Transmembrane helix</keyword>
<gene>
    <name evidence="2" type="ORF">HH800_28110</name>
</gene>
<evidence type="ECO:0000313" key="3">
    <source>
        <dbReference type="Proteomes" id="UP000502611"/>
    </source>
</evidence>
<dbReference type="Proteomes" id="UP000502611">
    <property type="component" value="Plasmid p-B-Sy"/>
</dbReference>
<organism evidence="2 3">
    <name type="scientific">Sphingobium yanoikuyae</name>
    <name type="common">Sphingomonas yanoikuyae</name>
    <dbReference type="NCBI Taxonomy" id="13690"/>
    <lineage>
        <taxon>Bacteria</taxon>
        <taxon>Pseudomonadati</taxon>
        <taxon>Pseudomonadota</taxon>
        <taxon>Alphaproteobacteria</taxon>
        <taxon>Sphingomonadales</taxon>
        <taxon>Sphingomonadaceae</taxon>
        <taxon>Sphingobium</taxon>
    </lineage>
</organism>
<name>A0A6M4GGD6_SPHYA</name>
<feature type="transmembrane region" description="Helical" evidence="1">
    <location>
        <begin position="56"/>
        <end position="74"/>
    </location>
</feature>
<geneLocation type="plasmid" evidence="3">
    <name>p-b-sy</name>
</geneLocation>
<keyword evidence="2" id="KW-0614">Plasmid</keyword>
<evidence type="ECO:0000256" key="1">
    <source>
        <dbReference type="SAM" id="Phobius"/>
    </source>
</evidence>
<evidence type="ECO:0000313" key="2">
    <source>
        <dbReference type="EMBL" id="QJR06191.1"/>
    </source>
</evidence>
<keyword evidence="1" id="KW-0472">Membrane</keyword>
<evidence type="ECO:0008006" key="4">
    <source>
        <dbReference type="Google" id="ProtNLM"/>
    </source>
</evidence>
<keyword evidence="1" id="KW-0812">Transmembrane</keyword>
<dbReference type="OrthoDB" id="7475711at2"/>
<reference evidence="2 3" key="1">
    <citation type="submission" date="2020-04" db="EMBL/GenBank/DDBJ databases">
        <title>The Whole Genome Analysis of High salt-tolerant Sphingobium yanoikuyae YC-XJ2 with Aryl organophosphorus flame retardants (aryl-OPFRs)-degrading capacity and characteristics of Related phosphotriesterase.</title>
        <authorList>
            <person name="Li X."/>
        </authorList>
    </citation>
    <scope>NUCLEOTIDE SEQUENCE [LARGE SCALE GENOMIC DNA]</scope>
    <source>
        <strain evidence="2 3">YC-XJ2</strain>
        <plasmid evidence="3">p-b-sy</plasmid>
    </source>
</reference>
<dbReference type="AlphaFoldDB" id="A0A6M4GGD6"/>
<dbReference type="EMBL" id="CP053023">
    <property type="protein sequence ID" value="QJR06191.1"/>
    <property type="molecule type" value="Genomic_DNA"/>
</dbReference>
<proteinExistence type="predicted"/>
<feature type="transmembrane region" description="Helical" evidence="1">
    <location>
        <begin position="6"/>
        <end position="24"/>
    </location>
</feature>
<sequence length="92" mass="10197">MGRSRVVTIIPVLLILAGIVLWKFTRRAAFNRRNEYGVEVFNSYGHMQGRRFIEKTLRFGAVILVLVGIGHAIAPHQGSSSAAPVETSHPKK</sequence>